<accession>A0A914PRV8</accession>
<dbReference type="WBParaSite" id="PDA_v2.g21361.t1">
    <property type="protein sequence ID" value="PDA_v2.g21361.t1"/>
    <property type="gene ID" value="PDA_v2.g21361"/>
</dbReference>
<protein>
    <submittedName>
        <fullName evidence="2">Uncharacterized protein</fullName>
    </submittedName>
</protein>
<organism evidence="1 2">
    <name type="scientific">Panagrolaimus davidi</name>
    <dbReference type="NCBI Taxonomy" id="227884"/>
    <lineage>
        <taxon>Eukaryota</taxon>
        <taxon>Metazoa</taxon>
        <taxon>Ecdysozoa</taxon>
        <taxon>Nematoda</taxon>
        <taxon>Chromadorea</taxon>
        <taxon>Rhabditida</taxon>
        <taxon>Tylenchina</taxon>
        <taxon>Panagrolaimomorpha</taxon>
        <taxon>Panagrolaimoidea</taxon>
        <taxon>Panagrolaimidae</taxon>
        <taxon>Panagrolaimus</taxon>
    </lineage>
</organism>
<dbReference type="Proteomes" id="UP000887578">
    <property type="component" value="Unplaced"/>
</dbReference>
<dbReference type="AlphaFoldDB" id="A0A914PRV8"/>
<sequence length="458" mass="52041">MKGEVKLNGILGAPNRPPLTPEVISTMQLLIRKNNCDPFVSAATELGDDTFYDAETFRSRLATKKVAIRIAKLLNPVLKGFLVIRDVFVDEVKNYKRLEEDNYGYQYNSKVLTGTENYVYVKKCLDIIEKHNLLTRVLIKNEYQIEFQKAVNTLTLIIRDVIALPDHWISMEKEASENPFKRVGGFSIIDNKENDYLNLAKVIQPAIESIGMSDDVILSYKYLELLPKNLLLDLEDVKKLKDVFGELRKTEYSITVAENGNIGYGCIQLPVGKWLDVTTPKYLTEVVAYFTEVNMNNSMQPFILQCSGLISPFDSAETTNLEFSNQVTETQIQLKEVIEKFSSELKSNNSKLSLTINSARHIMFGTYLWVPFNVIEGIKDHIIKIVTAFEKTFEKTDGQDQGLCALNSEEASMQSIENLETQYLALMLARKLNVVLHRDLDAFMSDGTLKIIRSIRGK</sequence>
<reference evidence="2" key="1">
    <citation type="submission" date="2022-11" db="UniProtKB">
        <authorList>
            <consortium name="WormBaseParasite"/>
        </authorList>
    </citation>
    <scope>IDENTIFICATION</scope>
</reference>
<evidence type="ECO:0000313" key="1">
    <source>
        <dbReference type="Proteomes" id="UP000887578"/>
    </source>
</evidence>
<evidence type="ECO:0000313" key="2">
    <source>
        <dbReference type="WBParaSite" id="PDA_v2.g21361.t1"/>
    </source>
</evidence>
<keyword evidence="1" id="KW-1185">Reference proteome</keyword>
<proteinExistence type="predicted"/>
<name>A0A914PRV8_9BILA</name>